<feature type="domain" description="LysM" evidence="7">
    <location>
        <begin position="326"/>
        <end position="370"/>
    </location>
</feature>
<feature type="domain" description="LysM" evidence="7">
    <location>
        <begin position="1146"/>
        <end position="1189"/>
    </location>
</feature>
<name>A0ABP3GUY5_9LACT</name>
<evidence type="ECO:0000256" key="4">
    <source>
        <dbReference type="ARBA" id="ARBA00032108"/>
    </source>
</evidence>
<dbReference type="Gene3D" id="2.70.70.10">
    <property type="entry name" value="Glucose Permease (Domain IIA)"/>
    <property type="match status" value="1"/>
</dbReference>
<proteinExistence type="inferred from homology"/>
<feature type="compositionally biased region" description="Pro residues" evidence="5">
    <location>
        <begin position="558"/>
        <end position="572"/>
    </location>
</feature>
<feature type="domain" description="LysM" evidence="7">
    <location>
        <begin position="874"/>
        <end position="917"/>
    </location>
</feature>
<dbReference type="SUPFAM" id="SSF51261">
    <property type="entry name" value="Duplicated hybrid motif"/>
    <property type="match status" value="1"/>
</dbReference>
<feature type="compositionally biased region" description="Acidic residues" evidence="5">
    <location>
        <begin position="255"/>
        <end position="296"/>
    </location>
</feature>
<dbReference type="RefSeq" id="WP_343753039.1">
    <property type="nucleotide sequence ID" value="NZ_BAAACW010000017.1"/>
</dbReference>
<comment type="similarity">
    <text evidence="1">Belongs to the glycosyl hydrolase 73 family.</text>
</comment>
<evidence type="ECO:0000313" key="8">
    <source>
        <dbReference type="EMBL" id="GAA0352421.1"/>
    </source>
</evidence>
<dbReference type="CDD" id="cd00118">
    <property type="entry name" value="LysM"/>
    <property type="match status" value="11"/>
</dbReference>
<feature type="region of interest" description="Disordered" evidence="5">
    <location>
        <begin position="722"/>
        <end position="749"/>
    </location>
</feature>
<gene>
    <name evidence="8" type="ORF">GCM10008932_01730</name>
</gene>
<keyword evidence="2" id="KW-0929">Antimicrobial</keyword>
<feature type="region of interest" description="Disordered" evidence="5">
    <location>
        <begin position="146"/>
        <end position="320"/>
    </location>
</feature>
<feature type="domain" description="LysM" evidence="7">
    <location>
        <begin position="939"/>
        <end position="982"/>
    </location>
</feature>
<evidence type="ECO:0000256" key="3">
    <source>
        <dbReference type="ARBA" id="ARBA00022638"/>
    </source>
</evidence>
<keyword evidence="9" id="KW-1185">Reference proteome</keyword>
<feature type="compositionally biased region" description="Acidic residues" evidence="5">
    <location>
        <begin position="210"/>
        <end position="247"/>
    </location>
</feature>
<accession>A0ABP3GUY5</accession>
<keyword evidence="3" id="KW-0081">Bacteriolytic enzyme</keyword>
<dbReference type="EMBL" id="BAAACW010000017">
    <property type="protein sequence ID" value="GAA0352421.1"/>
    <property type="molecule type" value="Genomic_DNA"/>
</dbReference>
<feature type="compositionally biased region" description="Basic and acidic residues" evidence="5">
    <location>
        <begin position="69"/>
        <end position="86"/>
    </location>
</feature>
<feature type="region of interest" description="Disordered" evidence="5">
    <location>
        <begin position="628"/>
        <end position="667"/>
    </location>
</feature>
<feature type="region of interest" description="Disordered" evidence="5">
    <location>
        <begin position="550"/>
        <end position="581"/>
    </location>
</feature>
<feature type="compositionally biased region" description="Basic and acidic residues" evidence="5">
    <location>
        <begin position="647"/>
        <end position="658"/>
    </location>
</feature>
<feature type="signal peptide" evidence="6">
    <location>
        <begin position="1"/>
        <end position="41"/>
    </location>
</feature>
<feature type="domain" description="LysM" evidence="7">
    <location>
        <begin position="673"/>
        <end position="716"/>
    </location>
</feature>
<dbReference type="SMART" id="SM00047">
    <property type="entry name" value="LYZ2"/>
    <property type="match status" value="1"/>
</dbReference>
<sequence length="1401" mass="153016">MSKQKYMPLQPSFQKRRMSKPVSISASLLAGIVATSGFSQAVNAEELNINQEELHQLHEQYTALEASMEDAKQDESNELNEEKEPVLSDEEAEELEYIKAQLVKMIELAGGQEILDQLSQHSLSYNQLDTIFNALLENQVETPVAVSNLDTEDTPEAEEALEEESESLVSEEITEEELLTEETLSSLSEDIQEDSDSEEDTSSLLSDPSIEGEEVQETEDIVSEEDDTLQEDSEQDQEVVVQEDLELDQVVGAQEESEEEDSSDEIVDEVTNDEEPVDETEATEPEEPEQVEEEAPKEEPKKETPKETPKEEPKKETPKEDAAKAIVYVVKSGDTLNRIAQQYGTTASKIASLNNIQNVNRISVGQVLAINEAGVSQAGKTQPSTPGDLHNAKTPQGFINQISGFAQEIAAEHNLYASVMIAQAILESGYGGSSLSAPPNHNLFGIKGSYNGQSVAMRTREYYSHTGWITITDNFKKYPSYEESLRDYAGLLRRGTSWNPQFYSGTWIENTSSYKDATQWLQGRYATDPTYANKLNNIISLYNLTRFDVPRDGTTKPVPNPAPKPETTPPTTTPSKPVGETTTYTVVRGDTLSKIAREFKTTVQALKIANNLKSDLIFVNQRLTVPKLETQPKPETPKPVEPAPEQSKPETPKPETQKPDVPVDEEKTNPIAQTYTVVRGDTLSHIARRFNTTVGELRKLNNLTGDLIFVNQRLTVPGTVEVETPAPQPEDKPDTSVHNGKQTTHTVKSGETLSHLAVQYKTTVNRIKELNTLTSDLIRVGQQLRVPEVAGETAKPVETKPEETSVAEGTYTVVRGDTLSKIARDYKTTVAKLKADNKLTGDTIFVGQRLIVANAKTEPSVEVSKPVETPKTAGEYIVVAGDTLSRIAREHNTTVTQIRTDNNLTSDLIRIGQRLTVANAKAEPSVEAPKPVETPKVTGEYVVVAGDTLSHIARRHNTTVTQIRTDNNLTSDLIRIGQRLIVANAKAAPSVETSKPVEAPKTTGEYVVVAGDTLSRIAREHNTTVTQIRTDNNLTSDLIRIGQRLTVANAKSEPTVTTPKPVETPKPEETVKSTGEYVVVAGDTLSHIARRHNTTVSQIRTDNNLTSDVIRIGQRLTVANAKSEPTVPAPKPVETPKPEETVKTSGEYVVVAGDTLSQIARRHSTTVAQLMKDNNLSSDIIFVNQRLVVSGIKSESTVTTPKPVETPKTSGEYIVMAGDTLSHIARRHNTTVSQIRTDNNLRSDLIFVGQRLVVSSGEVGTSSSTKTPASAGHSTKLHVPATGRVTSRFGMRLHPIHGVYTMHNGIDIAGSGPVTAADSGIVTTVAVSPGLGNYIRIDHGNGYETLYAHLQPNIVVSRGQRVSRGQVIGTMGATGTATGVHLHLELRKNGNLINPAPYLGL</sequence>
<dbReference type="Gene3D" id="3.10.350.10">
    <property type="entry name" value="LysM domain"/>
    <property type="match status" value="11"/>
</dbReference>
<dbReference type="InterPro" id="IPR016047">
    <property type="entry name" value="M23ase_b-sheet_dom"/>
</dbReference>
<feature type="chain" id="PRO_5046651572" description="Peptidoglycan hydrolase" evidence="6">
    <location>
        <begin position="42"/>
        <end position="1401"/>
    </location>
</feature>
<feature type="domain" description="LysM" evidence="7">
    <location>
        <begin position="1211"/>
        <end position="1254"/>
    </location>
</feature>
<evidence type="ECO:0000256" key="2">
    <source>
        <dbReference type="ARBA" id="ARBA00022529"/>
    </source>
</evidence>
<evidence type="ECO:0000259" key="7">
    <source>
        <dbReference type="PROSITE" id="PS51782"/>
    </source>
</evidence>
<dbReference type="Gene3D" id="4.10.80.30">
    <property type="entry name" value="DNA polymerase, domain 6"/>
    <property type="match status" value="1"/>
</dbReference>
<feature type="domain" description="LysM" evidence="7">
    <location>
        <begin position="1004"/>
        <end position="1047"/>
    </location>
</feature>
<dbReference type="PROSITE" id="PS51782">
    <property type="entry name" value="LYSM"/>
    <property type="match status" value="11"/>
</dbReference>
<dbReference type="InterPro" id="IPR036779">
    <property type="entry name" value="LysM_dom_sf"/>
</dbReference>
<evidence type="ECO:0000313" key="9">
    <source>
        <dbReference type="Proteomes" id="UP001501166"/>
    </source>
</evidence>
<dbReference type="InterPro" id="IPR011055">
    <property type="entry name" value="Dup_hybrid_motif"/>
</dbReference>
<protein>
    <recommendedName>
        <fullName evidence="4">Peptidoglycan hydrolase</fullName>
    </recommendedName>
</protein>
<evidence type="ECO:0000256" key="6">
    <source>
        <dbReference type="SAM" id="SignalP"/>
    </source>
</evidence>
<evidence type="ECO:0000256" key="1">
    <source>
        <dbReference type="ARBA" id="ARBA00010266"/>
    </source>
</evidence>
<feature type="compositionally biased region" description="Polar residues" evidence="5">
    <location>
        <begin position="736"/>
        <end position="749"/>
    </location>
</feature>
<dbReference type="Proteomes" id="UP001501166">
    <property type="component" value="Unassembled WGS sequence"/>
</dbReference>
<feature type="domain" description="LysM" evidence="7">
    <location>
        <begin position="582"/>
        <end position="625"/>
    </location>
</feature>
<dbReference type="SUPFAM" id="SSF54106">
    <property type="entry name" value="LysM domain"/>
    <property type="match status" value="10"/>
</dbReference>
<dbReference type="CDD" id="cd12797">
    <property type="entry name" value="M23_peptidase"/>
    <property type="match status" value="1"/>
</dbReference>
<dbReference type="SMART" id="SM00257">
    <property type="entry name" value="LysM"/>
    <property type="match status" value="11"/>
</dbReference>
<dbReference type="Pfam" id="PF01832">
    <property type="entry name" value="Glucosaminidase"/>
    <property type="match status" value="1"/>
</dbReference>
<comment type="caution">
    <text evidence="8">The sequence shown here is derived from an EMBL/GenBank/DDBJ whole genome shotgun (WGS) entry which is preliminary data.</text>
</comment>
<evidence type="ECO:0000256" key="5">
    <source>
        <dbReference type="SAM" id="MobiDB-lite"/>
    </source>
</evidence>
<keyword evidence="6" id="KW-0732">Signal</keyword>
<feature type="domain" description="LysM" evidence="7">
    <location>
        <begin position="1075"/>
        <end position="1118"/>
    </location>
</feature>
<dbReference type="InterPro" id="IPR002901">
    <property type="entry name" value="MGlyc_endo_b_GlcNAc-like_dom"/>
</dbReference>
<feature type="compositionally biased region" description="Acidic residues" evidence="5">
    <location>
        <begin position="150"/>
        <end position="166"/>
    </location>
</feature>
<feature type="domain" description="LysM" evidence="7">
    <location>
        <begin position="809"/>
        <end position="852"/>
    </location>
</feature>
<dbReference type="PANTHER" id="PTHR33734">
    <property type="entry name" value="LYSM DOMAIN-CONTAINING GPI-ANCHORED PROTEIN 2"/>
    <property type="match status" value="1"/>
</dbReference>
<dbReference type="Pfam" id="PF01476">
    <property type="entry name" value="LysM"/>
    <property type="match status" value="11"/>
</dbReference>
<organism evidence="8 9">
    <name type="scientific">Alkalibacterium iburiense</name>
    <dbReference type="NCBI Taxonomy" id="290589"/>
    <lineage>
        <taxon>Bacteria</taxon>
        <taxon>Bacillati</taxon>
        <taxon>Bacillota</taxon>
        <taxon>Bacilli</taxon>
        <taxon>Lactobacillales</taxon>
        <taxon>Carnobacteriaceae</taxon>
        <taxon>Alkalibacterium</taxon>
    </lineage>
</organism>
<dbReference type="InterPro" id="IPR018392">
    <property type="entry name" value="LysM"/>
</dbReference>
<feature type="compositionally biased region" description="Basic and acidic residues" evidence="5">
    <location>
        <begin position="297"/>
        <end position="320"/>
    </location>
</feature>
<feature type="region of interest" description="Disordered" evidence="5">
    <location>
        <begin position="67"/>
        <end position="90"/>
    </location>
</feature>
<dbReference type="Gene3D" id="1.10.530.10">
    <property type="match status" value="1"/>
</dbReference>
<dbReference type="PANTHER" id="PTHR33734:SF22">
    <property type="entry name" value="MEMBRANE-BOUND LYTIC MUREIN TRANSGLYCOSYLASE D"/>
    <property type="match status" value="1"/>
</dbReference>
<reference evidence="9" key="1">
    <citation type="journal article" date="2019" name="Int. J. Syst. Evol. Microbiol.">
        <title>The Global Catalogue of Microorganisms (GCM) 10K type strain sequencing project: providing services to taxonomists for standard genome sequencing and annotation.</title>
        <authorList>
            <consortium name="The Broad Institute Genomics Platform"/>
            <consortium name="The Broad Institute Genome Sequencing Center for Infectious Disease"/>
            <person name="Wu L."/>
            <person name="Ma J."/>
        </authorList>
    </citation>
    <scope>NUCLEOTIDE SEQUENCE [LARGE SCALE GENOMIC DNA]</scope>
    <source>
        <strain evidence="9">JCM 12662</strain>
    </source>
</reference>
<dbReference type="Pfam" id="PF01551">
    <property type="entry name" value="Peptidase_M23"/>
    <property type="match status" value="1"/>
</dbReference>
<feature type="domain" description="LysM" evidence="7">
    <location>
        <begin position="743"/>
        <end position="786"/>
    </location>
</feature>
<feature type="compositionally biased region" description="Acidic residues" evidence="5">
    <location>
        <begin position="190"/>
        <end position="201"/>
    </location>
</feature>